<evidence type="ECO:0000256" key="1">
    <source>
        <dbReference type="SAM" id="MobiDB-lite"/>
    </source>
</evidence>
<protein>
    <submittedName>
        <fullName evidence="2">Uncharacterized protein</fullName>
    </submittedName>
</protein>
<evidence type="ECO:0000313" key="2">
    <source>
        <dbReference type="EMBL" id="KAI6291626.1"/>
    </source>
</evidence>
<proteinExistence type="predicted"/>
<gene>
    <name evidence="2" type="ORF">MCOR33_010479</name>
</gene>
<dbReference type="EMBL" id="JABSND010000349">
    <property type="protein sequence ID" value="KAI6291626.1"/>
    <property type="molecule type" value="Genomic_DNA"/>
</dbReference>
<dbReference type="Proteomes" id="UP001059893">
    <property type="component" value="Unassembled WGS sequence"/>
</dbReference>
<comment type="caution">
    <text evidence="2">The sequence shown here is derived from an EMBL/GenBank/DDBJ whole genome shotgun (WGS) entry which is preliminary data.</text>
</comment>
<feature type="non-terminal residue" evidence="2">
    <location>
        <position position="87"/>
    </location>
</feature>
<feature type="region of interest" description="Disordered" evidence="1">
    <location>
        <begin position="1"/>
        <end position="58"/>
    </location>
</feature>
<reference evidence="2" key="1">
    <citation type="submission" date="2021-01" db="EMBL/GenBank/DDBJ databases">
        <title>Deciphering the adaptive evolutionary patterns associated with biogeogrpahic diversity in the finger millet blast pathogen Magnaporthe oryzae in Eastern Africa.</title>
        <authorList>
            <person name="Onyema G."/>
            <person name="Shittu T.A."/>
            <person name="Dodsworth S."/>
            <person name="Devilliers S."/>
            <person name="Muthumeenakshi S."/>
            <person name="Sreenivasaprasad S."/>
        </authorList>
    </citation>
    <scope>NUCLEOTIDE SEQUENCE</scope>
    <source>
        <strain evidence="2">D15/s37</strain>
    </source>
</reference>
<accession>A0ABQ8N8C1</accession>
<name>A0ABQ8N8C1_PYRGI</name>
<organism evidence="2 3">
    <name type="scientific">Pyricularia grisea</name>
    <name type="common">Crabgrass-specific blast fungus</name>
    <name type="synonym">Magnaporthe grisea</name>
    <dbReference type="NCBI Taxonomy" id="148305"/>
    <lineage>
        <taxon>Eukaryota</taxon>
        <taxon>Fungi</taxon>
        <taxon>Dikarya</taxon>
        <taxon>Ascomycota</taxon>
        <taxon>Pezizomycotina</taxon>
        <taxon>Sordariomycetes</taxon>
        <taxon>Sordariomycetidae</taxon>
        <taxon>Magnaporthales</taxon>
        <taxon>Pyriculariaceae</taxon>
        <taxon>Pyricularia</taxon>
    </lineage>
</organism>
<evidence type="ECO:0000313" key="3">
    <source>
        <dbReference type="Proteomes" id="UP001059893"/>
    </source>
</evidence>
<sequence length="87" mass="8979">MTKDQVTGYGALQTSQQHEAAGASPSSSSDGRPVSPDHDAEVGACGDQDATAPSKTRGGEMLAKVKEFYTRNLGLLFVFLAQGCGAC</sequence>
<feature type="compositionally biased region" description="Low complexity" evidence="1">
    <location>
        <begin position="20"/>
        <end position="34"/>
    </location>
</feature>
<keyword evidence="3" id="KW-1185">Reference proteome</keyword>